<name>A0A2K2FFZ6_9CLOT</name>
<evidence type="ECO:0000313" key="3">
    <source>
        <dbReference type="Proteomes" id="UP000236151"/>
    </source>
</evidence>
<reference evidence="2 3" key="1">
    <citation type="submission" date="2017-06" db="EMBL/GenBank/DDBJ databases">
        <title>Investigating the central metabolism of Clostridium thermosuccinogenes.</title>
        <authorList>
            <person name="Koendjbiharie J.G."/>
            <person name="van Kranenburg R."/>
        </authorList>
    </citation>
    <scope>NUCLEOTIDE SEQUENCE [LARGE SCALE GENOMIC DNA]</scope>
    <source>
        <strain evidence="2 3">DSM 5806</strain>
    </source>
</reference>
<evidence type="ECO:0000313" key="2">
    <source>
        <dbReference type="EMBL" id="PNT97701.1"/>
    </source>
</evidence>
<dbReference type="InterPro" id="IPR052955">
    <property type="entry name" value="UPF0703_membrane_permease"/>
</dbReference>
<feature type="domain" description="DUF1980" evidence="1">
    <location>
        <begin position="53"/>
        <end position="181"/>
    </location>
</feature>
<dbReference type="EMBL" id="NIOJ01000034">
    <property type="protein sequence ID" value="PNT97701.1"/>
    <property type="molecule type" value="Genomic_DNA"/>
</dbReference>
<protein>
    <recommendedName>
        <fullName evidence="1">DUF1980 domain-containing protein</fullName>
    </recommendedName>
</protein>
<dbReference type="PANTHER" id="PTHR40047">
    <property type="entry name" value="UPF0703 PROTEIN YCGQ"/>
    <property type="match status" value="1"/>
</dbReference>
<dbReference type="Pfam" id="PF21537">
    <property type="entry name" value="DUF1980_C"/>
    <property type="match status" value="1"/>
</dbReference>
<dbReference type="RefSeq" id="WP_103082097.1">
    <property type="nucleotide sequence ID" value="NZ_CP021850.1"/>
</dbReference>
<evidence type="ECO:0000259" key="1">
    <source>
        <dbReference type="Pfam" id="PF21537"/>
    </source>
</evidence>
<keyword evidence="3" id="KW-1185">Reference proteome</keyword>
<gene>
    <name evidence="2" type="ORF">CDQ84_12670</name>
</gene>
<dbReference type="PANTHER" id="PTHR40047:SF1">
    <property type="entry name" value="UPF0703 PROTEIN YCGQ"/>
    <property type="match status" value="1"/>
</dbReference>
<dbReference type="Proteomes" id="UP000236151">
    <property type="component" value="Unassembled WGS sequence"/>
</dbReference>
<dbReference type="AlphaFoldDB" id="A0A2K2FFZ6"/>
<dbReference type="OrthoDB" id="359707at2"/>
<dbReference type="InterPro" id="IPR048447">
    <property type="entry name" value="DUF1980_C"/>
</dbReference>
<organism evidence="2 3">
    <name type="scientific">Clostridium thermosuccinogenes</name>
    <dbReference type="NCBI Taxonomy" id="84032"/>
    <lineage>
        <taxon>Bacteria</taxon>
        <taxon>Bacillati</taxon>
        <taxon>Bacillota</taxon>
        <taxon>Clostridia</taxon>
        <taxon>Eubacteriales</taxon>
        <taxon>Clostridiaceae</taxon>
        <taxon>Clostridium</taxon>
    </lineage>
</organism>
<accession>A0A2K2FFZ6</accession>
<dbReference type="KEGG" id="cthd:CDO33_11670"/>
<sequence>MKKFLMIPMVCLILLMTECSYDKLSETLSEKGDSKGAQTVDVSEPYVQDNSLNENSKGNEGIAYNEEIVEIKEKMFIEQTNDIYLNPEDYLGKTIKYEGIFKPYYDEELDETYYFVIRYGPGCCGYDSNAGFEVVWFGDYPNDNDWVEVIGVLEEYEENGNEYLRLQLSSLKVMDTRGAEYVD</sequence>
<proteinExistence type="predicted"/>
<comment type="caution">
    <text evidence="2">The sequence shown here is derived from an EMBL/GenBank/DDBJ whole genome shotgun (WGS) entry which is preliminary data.</text>
</comment>